<reference evidence="1" key="1">
    <citation type="submission" date="2019-08" db="EMBL/GenBank/DDBJ databases">
        <authorList>
            <person name="Kucharzyk K."/>
            <person name="Murdoch R.W."/>
            <person name="Higgins S."/>
            <person name="Loffler F."/>
        </authorList>
    </citation>
    <scope>NUCLEOTIDE SEQUENCE</scope>
</reference>
<dbReference type="EMBL" id="VSSQ01089437">
    <property type="protein sequence ID" value="MPN35684.1"/>
    <property type="molecule type" value="Genomic_DNA"/>
</dbReference>
<comment type="caution">
    <text evidence="1">The sequence shown here is derived from an EMBL/GenBank/DDBJ whole genome shotgun (WGS) entry which is preliminary data.</text>
</comment>
<sequence>MRIHRVGVILACHFHLAGIHVLNRVVAAAVSVLHLIGHRAVSQGDYLMSQTDTEDGQLSLQFFYQFHNRLNIRRVAGTV</sequence>
<protein>
    <submittedName>
        <fullName evidence="1">Uncharacterized protein</fullName>
    </submittedName>
</protein>
<organism evidence="1">
    <name type="scientific">bioreactor metagenome</name>
    <dbReference type="NCBI Taxonomy" id="1076179"/>
    <lineage>
        <taxon>unclassified sequences</taxon>
        <taxon>metagenomes</taxon>
        <taxon>ecological metagenomes</taxon>
    </lineage>
</organism>
<dbReference type="AlphaFoldDB" id="A0A645HHV1"/>
<proteinExistence type="predicted"/>
<evidence type="ECO:0000313" key="1">
    <source>
        <dbReference type="EMBL" id="MPN35684.1"/>
    </source>
</evidence>
<gene>
    <name evidence="1" type="ORF">SDC9_183182</name>
</gene>
<name>A0A645HHV1_9ZZZZ</name>
<accession>A0A645HHV1</accession>